<comment type="caution">
    <text evidence="1">The sequence shown here is derived from an EMBL/GenBank/DDBJ whole genome shotgun (WGS) entry which is preliminary data.</text>
</comment>
<sequence>MSAGADRWGVPDTMFGGPIPDEFAAAIARVALLSPLVESKLHGLLSTVGADPQDMWAGLPAGAVLDELDRITRAGMPARRSAPPELLHALHAEVAAARADARTRNELLHAVWPLPRVDGGVGWKPLPPKQRDNTAAWSRAVTGDFRPLITRLVKHVDIIDTLRAQAEELTREPGQP</sequence>
<gene>
    <name evidence="1" type="ORF">GCM10009769_33550</name>
</gene>
<dbReference type="Proteomes" id="UP000648535">
    <property type="component" value="Unassembled WGS sequence"/>
</dbReference>
<proteinExistence type="predicted"/>
<reference evidence="1" key="2">
    <citation type="submission" date="2020-09" db="EMBL/GenBank/DDBJ databases">
        <authorList>
            <person name="Sun Q."/>
            <person name="Ohkuma M."/>
        </authorList>
    </citation>
    <scope>NUCLEOTIDE SEQUENCE</scope>
    <source>
        <strain evidence="1">JCM 1480</strain>
    </source>
</reference>
<evidence type="ECO:0000313" key="2">
    <source>
        <dbReference type="Proteomes" id="UP000648535"/>
    </source>
</evidence>
<accession>A0A8H9GD28</accession>
<evidence type="ECO:0000313" key="1">
    <source>
        <dbReference type="EMBL" id="GGL12865.1"/>
    </source>
</evidence>
<organism evidence="1 2">
    <name type="scientific">Curtobacterium luteum</name>
    <dbReference type="NCBI Taxonomy" id="33881"/>
    <lineage>
        <taxon>Bacteria</taxon>
        <taxon>Bacillati</taxon>
        <taxon>Actinomycetota</taxon>
        <taxon>Actinomycetes</taxon>
        <taxon>Micrococcales</taxon>
        <taxon>Microbacteriaceae</taxon>
        <taxon>Curtobacterium</taxon>
    </lineage>
</organism>
<dbReference type="AlphaFoldDB" id="A0A8H9GD28"/>
<name>A0A8H9GD28_9MICO</name>
<dbReference type="EMBL" id="BMOI01000021">
    <property type="protein sequence ID" value="GGL12865.1"/>
    <property type="molecule type" value="Genomic_DNA"/>
</dbReference>
<reference evidence="1" key="1">
    <citation type="journal article" date="2014" name="Int. J. Syst. Evol. Microbiol.">
        <title>Complete genome sequence of Corynebacterium casei LMG S-19264T (=DSM 44701T), isolated from a smear-ripened cheese.</title>
        <authorList>
            <consortium name="US DOE Joint Genome Institute (JGI-PGF)"/>
            <person name="Walter F."/>
            <person name="Albersmeier A."/>
            <person name="Kalinowski J."/>
            <person name="Ruckert C."/>
        </authorList>
    </citation>
    <scope>NUCLEOTIDE SEQUENCE</scope>
    <source>
        <strain evidence="1">JCM 1480</strain>
    </source>
</reference>
<protein>
    <submittedName>
        <fullName evidence="1">Uncharacterized protein</fullName>
    </submittedName>
</protein>